<dbReference type="OrthoDB" id="4141202at2"/>
<dbReference type="AlphaFoldDB" id="A0A1M6WL44"/>
<proteinExistence type="predicted"/>
<dbReference type="InterPro" id="IPR050678">
    <property type="entry name" value="DNA_Partitioning_ATPase"/>
</dbReference>
<dbReference type="CDD" id="cd02042">
    <property type="entry name" value="ParAB_family"/>
    <property type="match status" value="1"/>
</dbReference>
<dbReference type="InterPro" id="IPR013321">
    <property type="entry name" value="Arc_rbn_hlx_hlx"/>
</dbReference>
<dbReference type="Gene3D" id="3.40.50.300">
    <property type="entry name" value="P-loop containing nucleotide triphosphate hydrolases"/>
    <property type="match status" value="1"/>
</dbReference>
<feature type="domain" description="AAA" evidence="1">
    <location>
        <begin position="117"/>
        <end position="306"/>
    </location>
</feature>
<organism evidence="2 3">
    <name type="scientific">Nocardiopsis flavescens</name>
    <dbReference type="NCBI Taxonomy" id="758803"/>
    <lineage>
        <taxon>Bacteria</taxon>
        <taxon>Bacillati</taxon>
        <taxon>Actinomycetota</taxon>
        <taxon>Actinomycetes</taxon>
        <taxon>Streptosporangiales</taxon>
        <taxon>Nocardiopsidaceae</taxon>
        <taxon>Nocardiopsis</taxon>
    </lineage>
</organism>
<dbReference type="Gene3D" id="1.10.1220.10">
    <property type="entry name" value="Met repressor-like"/>
    <property type="match status" value="1"/>
</dbReference>
<dbReference type="PANTHER" id="PTHR13696">
    <property type="entry name" value="P-LOOP CONTAINING NUCLEOSIDE TRIPHOSPHATE HYDROLASE"/>
    <property type="match status" value="1"/>
</dbReference>
<reference evidence="2 3" key="1">
    <citation type="submission" date="2016-11" db="EMBL/GenBank/DDBJ databases">
        <authorList>
            <person name="Jaros S."/>
            <person name="Januszkiewicz K."/>
            <person name="Wedrychowicz H."/>
        </authorList>
    </citation>
    <scope>NUCLEOTIDE SEQUENCE [LARGE SCALE GENOMIC DNA]</scope>
    <source>
        <strain evidence="2 3">CGMCC 4.5723</strain>
    </source>
</reference>
<evidence type="ECO:0000259" key="1">
    <source>
        <dbReference type="Pfam" id="PF13614"/>
    </source>
</evidence>
<protein>
    <submittedName>
        <fullName evidence="2">Chromosome partitioning protein</fullName>
    </submittedName>
</protein>
<dbReference type="PANTHER" id="PTHR13696:SF99">
    <property type="entry name" value="COBYRINIC ACID AC-DIAMIDE SYNTHASE"/>
    <property type="match status" value="1"/>
</dbReference>
<evidence type="ECO:0000313" key="3">
    <source>
        <dbReference type="Proteomes" id="UP000184452"/>
    </source>
</evidence>
<dbReference type="RefSeq" id="WP_073384386.1">
    <property type="nucleotide sequence ID" value="NZ_FQZK01000046.1"/>
</dbReference>
<evidence type="ECO:0000313" key="2">
    <source>
        <dbReference type="EMBL" id="SHK94513.1"/>
    </source>
</evidence>
<sequence length="383" mass="41508">MASASPGDKEKVTSKLPAHLRTRLKVRAAERGLDIQDAIAHALERWAHVGTQPTVDTSGAPPFSTWLPIGAFADFKAACGTRGVSFIQGLSQAVELWLAEHPSPQEERMTHPKRRIMANQKGGVGKTALSAGVGQAYAEGSEFDGPGLRVLLVDFDPQGHLTTQLGVEPLGLDDDSLVKHMTGEGRGDLKALIAPIEDERFGDRLDLLPACADGFVLDVKLSTTRVRESALERALEPIEGDYDVIVVDCPPSLGLAMDAAIFYGRRRPEEKPGDSGVVIPVQAEDSSADAFTLLTGQIEDLRQDMRLDVDYLGLVVNMYDARRGYIATSSLKSWEEIGDPEVIAVVPDRKEQREAVRSKLGLLVYDPSCDQSAAMRQIARALS</sequence>
<gene>
    <name evidence="2" type="ORF">SAMN05421803_1468</name>
</gene>
<dbReference type="SUPFAM" id="SSF52540">
    <property type="entry name" value="P-loop containing nucleoside triphosphate hydrolases"/>
    <property type="match status" value="1"/>
</dbReference>
<dbReference type="SUPFAM" id="SSF47598">
    <property type="entry name" value="Ribbon-helix-helix"/>
    <property type="match status" value="1"/>
</dbReference>
<dbReference type="InterPro" id="IPR010985">
    <property type="entry name" value="Ribbon_hlx_hlx"/>
</dbReference>
<dbReference type="Pfam" id="PF13614">
    <property type="entry name" value="AAA_31"/>
    <property type="match status" value="1"/>
</dbReference>
<dbReference type="InterPro" id="IPR025669">
    <property type="entry name" value="AAA_dom"/>
</dbReference>
<name>A0A1M6WL44_9ACTN</name>
<keyword evidence="3" id="KW-1185">Reference proteome</keyword>
<dbReference type="InterPro" id="IPR027417">
    <property type="entry name" value="P-loop_NTPase"/>
</dbReference>
<dbReference type="EMBL" id="FQZK01000046">
    <property type="protein sequence ID" value="SHK94513.1"/>
    <property type="molecule type" value="Genomic_DNA"/>
</dbReference>
<dbReference type="GO" id="GO:0006355">
    <property type="term" value="P:regulation of DNA-templated transcription"/>
    <property type="evidence" value="ECO:0007669"/>
    <property type="project" value="InterPro"/>
</dbReference>
<dbReference type="STRING" id="758803.SAMN05421803_1468"/>
<dbReference type="Proteomes" id="UP000184452">
    <property type="component" value="Unassembled WGS sequence"/>
</dbReference>
<accession>A0A1M6WL44</accession>